<feature type="domain" description="Kazal-like" evidence="6">
    <location>
        <begin position="10"/>
        <end position="66"/>
    </location>
</feature>
<dbReference type="InterPro" id="IPR036058">
    <property type="entry name" value="Kazal_dom_sf"/>
</dbReference>
<dbReference type="AlphaFoldDB" id="A0A3B3Q8K2"/>
<keyword evidence="3" id="KW-0646">Protease inhibitor</keyword>
<dbReference type="SMART" id="SM00280">
    <property type="entry name" value="KAZAL"/>
    <property type="match status" value="1"/>
</dbReference>
<dbReference type="PROSITE" id="PS51465">
    <property type="entry name" value="KAZAL_2"/>
    <property type="match status" value="1"/>
</dbReference>
<evidence type="ECO:0000256" key="1">
    <source>
        <dbReference type="ARBA" id="ARBA00004613"/>
    </source>
</evidence>
<dbReference type="Pfam" id="PF00050">
    <property type="entry name" value="Kazal_1"/>
    <property type="match status" value="1"/>
</dbReference>
<dbReference type="Ensembl" id="ENSPKIT00000026448.1">
    <property type="protein sequence ID" value="ENSPKIP00000002503.1"/>
    <property type="gene ID" value="ENSPKIG00000020372.1"/>
</dbReference>
<dbReference type="PANTHER" id="PTHR21312">
    <property type="entry name" value="SERINE PROTEASE INHIBITOR"/>
    <property type="match status" value="1"/>
</dbReference>
<name>A0A3B3Q8K2_9TELE</name>
<keyword evidence="2" id="KW-0964">Secreted</keyword>
<reference evidence="7" key="1">
    <citation type="submission" date="2025-08" db="UniProtKB">
        <authorList>
            <consortium name="Ensembl"/>
        </authorList>
    </citation>
    <scope>IDENTIFICATION</scope>
</reference>
<evidence type="ECO:0000313" key="8">
    <source>
        <dbReference type="Proteomes" id="UP000261540"/>
    </source>
</evidence>
<dbReference type="PROSITE" id="PS00282">
    <property type="entry name" value="KAZAL_1"/>
    <property type="match status" value="1"/>
</dbReference>
<dbReference type="GO" id="GO:0005576">
    <property type="term" value="C:extracellular region"/>
    <property type="evidence" value="ECO:0007669"/>
    <property type="project" value="UniProtKB-SubCell"/>
</dbReference>
<sequence length="69" mass="7391">MKSTVLLCSSVLLPRCGNIQNGICTREHNPVCGNNGLTYSNECMLCMENSQSGKDVRIAREGSCAPSKA</sequence>
<organism evidence="7 8">
    <name type="scientific">Paramormyrops kingsleyae</name>
    <dbReference type="NCBI Taxonomy" id="1676925"/>
    <lineage>
        <taxon>Eukaryota</taxon>
        <taxon>Metazoa</taxon>
        <taxon>Chordata</taxon>
        <taxon>Craniata</taxon>
        <taxon>Vertebrata</taxon>
        <taxon>Euteleostomi</taxon>
        <taxon>Actinopterygii</taxon>
        <taxon>Neopterygii</taxon>
        <taxon>Teleostei</taxon>
        <taxon>Osteoglossocephala</taxon>
        <taxon>Osteoglossomorpha</taxon>
        <taxon>Osteoglossiformes</taxon>
        <taxon>Mormyridae</taxon>
        <taxon>Paramormyrops</taxon>
    </lineage>
</organism>
<dbReference type="Gene3D" id="3.30.60.30">
    <property type="match status" value="1"/>
</dbReference>
<keyword evidence="4" id="KW-0722">Serine protease inhibitor</keyword>
<accession>A0A3B3Q8K2</accession>
<dbReference type="InterPro" id="IPR002350">
    <property type="entry name" value="Kazal_dom"/>
</dbReference>
<evidence type="ECO:0000256" key="5">
    <source>
        <dbReference type="ARBA" id="ARBA00023157"/>
    </source>
</evidence>
<evidence type="ECO:0000313" key="7">
    <source>
        <dbReference type="Ensembl" id="ENSPKIP00000002503.1"/>
    </source>
</evidence>
<dbReference type="SUPFAM" id="SSF100895">
    <property type="entry name" value="Kazal-type serine protease inhibitors"/>
    <property type="match status" value="1"/>
</dbReference>
<reference evidence="7" key="2">
    <citation type="submission" date="2025-09" db="UniProtKB">
        <authorList>
            <consortium name="Ensembl"/>
        </authorList>
    </citation>
    <scope>IDENTIFICATION</scope>
</reference>
<evidence type="ECO:0000256" key="4">
    <source>
        <dbReference type="ARBA" id="ARBA00022900"/>
    </source>
</evidence>
<dbReference type="GO" id="GO:0004867">
    <property type="term" value="F:serine-type endopeptidase inhibitor activity"/>
    <property type="evidence" value="ECO:0007669"/>
    <property type="project" value="UniProtKB-KW"/>
</dbReference>
<keyword evidence="5" id="KW-1015">Disulfide bond</keyword>
<dbReference type="Proteomes" id="UP000261540">
    <property type="component" value="Unplaced"/>
</dbReference>
<dbReference type="PRINTS" id="PR00290">
    <property type="entry name" value="KAZALINHBTR"/>
</dbReference>
<evidence type="ECO:0000256" key="3">
    <source>
        <dbReference type="ARBA" id="ARBA00022690"/>
    </source>
</evidence>
<evidence type="ECO:0000259" key="6">
    <source>
        <dbReference type="PROSITE" id="PS51465"/>
    </source>
</evidence>
<dbReference type="STRING" id="1676925.ENSPKIP00000002503"/>
<dbReference type="InterPro" id="IPR001239">
    <property type="entry name" value="Prot_inh_Kazal-m"/>
</dbReference>
<keyword evidence="8" id="KW-1185">Reference proteome</keyword>
<protein>
    <submittedName>
        <fullName evidence="7">Si:ch211-195b11.3</fullName>
    </submittedName>
</protein>
<evidence type="ECO:0000256" key="2">
    <source>
        <dbReference type="ARBA" id="ARBA00022525"/>
    </source>
</evidence>
<dbReference type="GeneTree" id="ENSGT01120000277401"/>
<comment type="subcellular location">
    <subcellularLocation>
        <location evidence="1">Secreted</location>
    </subcellularLocation>
</comment>
<dbReference type="PANTHER" id="PTHR21312:SF28">
    <property type="entry name" value="OVOINHIBITOR-RELATED"/>
    <property type="match status" value="1"/>
</dbReference>
<proteinExistence type="predicted"/>